<comment type="caution">
    <text evidence="2">The sequence shown here is derived from an EMBL/GenBank/DDBJ whole genome shotgun (WGS) entry which is preliminary data.</text>
</comment>
<accession>A0A8X7V6T1</accession>
<gene>
    <name evidence="2" type="ORF">Bca52824_032943</name>
</gene>
<dbReference type="EMBL" id="JAAMPC010000007">
    <property type="protein sequence ID" value="KAG2304292.1"/>
    <property type="molecule type" value="Genomic_DNA"/>
</dbReference>
<protein>
    <submittedName>
        <fullName evidence="2">Uncharacterized protein</fullName>
    </submittedName>
</protein>
<feature type="region of interest" description="Disordered" evidence="1">
    <location>
        <begin position="48"/>
        <end position="71"/>
    </location>
</feature>
<reference evidence="2 3" key="1">
    <citation type="submission" date="2020-02" db="EMBL/GenBank/DDBJ databases">
        <authorList>
            <person name="Ma Q."/>
            <person name="Huang Y."/>
            <person name="Song X."/>
            <person name="Pei D."/>
        </authorList>
    </citation>
    <scope>NUCLEOTIDE SEQUENCE [LARGE SCALE GENOMIC DNA]</scope>
    <source>
        <strain evidence="2">Sxm20200214</strain>
        <tissue evidence="2">Leaf</tissue>
    </source>
</reference>
<name>A0A8X7V6T1_BRACI</name>
<evidence type="ECO:0000313" key="3">
    <source>
        <dbReference type="Proteomes" id="UP000886595"/>
    </source>
</evidence>
<evidence type="ECO:0000256" key="1">
    <source>
        <dbReference type="SAM" id="MobiDB-lite"/>
    </source>
</evidence>
<keyword evidence="3" id="KW-1185">Reference proteome</keyword>
<evidence type="ECO:0000313" key="2">
    <source>
        <dbReference type="EMBL" id="KAG2304292.1"/>
    </source>
</evidence>
<dbReference type="Proteomes" id="UP000886595">
    <property type="component" value="Unassembled WGS sequence"/>
</dbReference>
<dbReference type="AlphaFoldDB" id="A0A8X7V6T1"/>
<dbReference type="Gene3D" id="3.40.718.10">
    <property type="entry name" value="Isopropylmalate Dehydrogenase"/>
    <property type="match status" value="1"/>
</dbReference>
<organism evidence="2 3">
    <name type="scientific">Brassica carinata</name>
    <name type="common">Ethiopian mustard</name>
    <name type="synonym">Abyssinian cabbage</name>
    <dbReference type="NCBI Taxonomy" id="52824"/>
    <lineage>
        <taxon>Eukaryota</taxon>
        <taxon>Viridiplantae</taxon>
        <taxon>Streptophyta</taxon>
        <taxon>Embryophyta</taxon>
        <taxon>Tracheophyta</taxon>
        <taxon>Spermatophyta</taxon>
        <taxon>Magnoliopsida</taxon>
        <taxon>eudicotyledons</taxon>
        <taxon>Gunneridae</taxon>
        <taxon>Pentapetalae</taxon>
        <taxon>rosids</taxon>
        <taxon>malvids</taxon>
        <taxon>Brassicales</taxon>
        <taxon>Brassicaceae</taxon>
        <taxon>Brassiceae</taxon>
        <taxon>Brassica</taxon>
    </lineage>
</organism>
<proteinExistence type="predicted"/>
<sequence length="71" mass="8437">MVIRENTERQYAGHEHEVVPGVIQSFQVTMTKFCSDHRKVSFQFCSTEQEEKSHSSTQQQQEKRRKLHETN</sequence>